<evidence type="ECO:0000256" key="1">
    <source>
        <dbReference type="SAM" id="SignalP"/>
    </source>
</evidence>
<name>A0A0R2LTT9_9LACO</name>
<feature type="chain" id="PRO_5006420172" description="DUF4822 domain-containing protein" evidence="1">
    <location>
        <begin position="30"/>
        <end position="126"/>
    </location>
</feature>
<sequence>MRHKFIASLLVLGSLGLGTTTLSNTSAQAASWHKGAPKIARGTWGDKDFLKGHMGVDMMISKKLLVLDDNDPHLSHLRYKKVGHRRYKFRGYEFELRKNQSMPTMHFINKHHVTFKLYGHKFSLYK</sequence>
<evidence type="ECO:0000313" key="2">
    <source>
        <dbReference type="EMBL" id="KRO04614.1"/>
    </source>
</evidence>
<proteinExistence type="predicted"/>
<evidence type="ECO:0000313" key="3">
    <source>
        <dbReference type="Proteomes" id="UP000051906"/>
    </source>
</evidence>
<dbReference type="PATRIC" id="fig|616990.3.peg.1101"/>
<protein>
    <recommendedName>
        <fullName evidence="4">DUF4822 domain-containing protein</fullName>
    </recommendedName>
</protein>
<organism evidence="2 3">
    <name type="scientific">Levilactobacillus paucivorans</name>
    <dbReference type="NCBI Taxonomy" id="616990"/>
    <lineage>
        <taxon>Bacteria</taxon>
        <taxon>Bacillati</taxon>
        <taxon>Bacillota</taxon>
        <taxon>Bacilli</taxon>
        <taxon>Lactobacillales</taxon>
        <taxon>Lactobacillaceae</taxon>
        <taxon>Levilactobacillus</taxon>
    </lineage>
</organism>
<reference evidence="2 3" key="1">
    <citation type="journal article" date="2015" name="Genome Announc.">
        <title>Expanding the biotechnology potential of lactobacilli through comparative genomics of 213 strains and associated genera.</title>
        <authorList>
            <person name="Sun Z."/>
            <person name="Harris H.M."/>
            <person name="McCann A."/>
            <person name="Guo C."/>
            <person name="Argimon S."/>
            <person name="Zhang W."/>
            <person name="Yang X."/>
            <person name="Jeffery I.B."/>
            <person name="Cooney J.C."/>
            <person name="Kagawa T.F."/>
            <person name="Liu W."/>
            <person name="Song Y."/>
            <person name="Salvetti E."/>
            <person name="Wrobel A."/>
            <person name="Rasinkangas P."/>
            <person name="Parkhill J."/>
            <person name="Rea M.C."/>
            <person name="O'Sullivan O."/>
            <person name="Ritari J."/>
            <person name="Douillard F.P."/>
            <person name="Paul Ross R."/>
            <person name="Yang R."/>
            <person name="Briner A.E."/>
            <person name="Felis G.E."/>
            <person name="de Vos W.M."/>
            <person name="Barrangou R."/>
            <person name="Klaenhammer T.R."/>
            <person name="Caufield P.W."/>
            <person name="Cui Y."/>
            <person name="Zhang H."/>
            <person name="O'Toole P.W."/>
        </authorList>
    </citation>
    <scope>NUCLEOTIDE SEQUENCE [LARGE SCALE GENOMIC DNA]</scope>
    <source>
        <strain evidence="2 3">DSM 22467</strain>
    </source>
</reference>
<dbReference type="OrthoDB" id="2292913at2"/>
<dbReference type="AlphaFoldDB" id="A0A0R2LTT9"/>
<feature type="signal peptide" evidence="1">
    <location>
        <begin position="1"/>
        <end position="29"/>
    </location>
</feature>
<keyword evidence="3" id="KW-1185">Reference proteome</keyword>
<dbReference type="EMBL" id="JQCA01000029">
    <property type="protein sequence ID" value="KRO04614.1"/>
    <property type="molecule type" value="Genomic_DNA"/>
</dbReference>
<dbReference type="Proteomes" id="UP000051906">
    <property type="component" value="Unassembled WGS sequence"/>
</dbReference>
<dbReference type="STRING" id="616990.IV54_GL001019"/>
<accession>A0A0R2LTT9</accession>
<keyword evidence="1" id="KW-0732">Signal</keyword>
<dbReference type="RefSeq" id="WP_057877805.1">
    <property type="nucleotide sequence ID" value="NZ_JQCA01000029.1"/>
</dbReference>
<gene>
    <name evidence="2" type="ORF">IV54_GL001019</name>
</gene>
<comment type="caution">
    <text evidence="2">The sequence shown here is derived from an EMBL/GenBank/DDBJ whole genome shotgun (WGS) entry which is preliminary data.</text>
</comment>
<evidence type="ECO:0008006" key="4">
    <source>
        <dbReference type="Google" id="ProtNLM"/>
    </source>
</evidence>